<evidence type="ECO:0000313" key="2">
    <source>
        <dbReference type="Proteomes" id="UP000616769"/>
    </source>
</evidence>
<reference evidence="1 2" key="1">
    <citation type="journal article" date="2015" name="Parasit. Vectors">
        <title>Draft genome of the scabies mite.</title>
        <authorList>
            <person name="Rider S.D.Jr."/>
            <person name="Morgan M.S."/>
            <person name="Arlian L.G."/>
        </authorList>
    </citation>
    <scope>NUCLEOTIDE SEQUENCE [LARGE SCALE GENOMIC DNA]</scope>
    <source>
        <strain evidence="1">Arlian Lab</strain>
    </source>
</reference>
<dbReference type="Proteomes" id="UP000616769">
    <property type="component" value="Unassembled WGS sequence"/>
</dbReference>
<dbReference type="AlphaFoldDB" id="A0A132A780"/>
<gene>
    <name evidence="1" type="ORF">QR98_0052970</name>
</gene>
<organism evidence="1 2">
    <name type="scientific">Sarcoptes scabiei</name>
    <name type="common">Itch mite</name>
    <name type="synonym">Acarus scabiei</name>
    <dbReference type="NCBI Taxonomy" id="52283"/>
    <lineage>
        <taxon>Eukaryota</taxon>
        <taxon>Metazoa</taxon>
        <taxon>Ecdysozoa</taxon>
        <taxon>Arthropoda</taxon>
        <taxon>Chelicerata</taxon>
        <taxon>Arachnida</taxon>
        <taxon>Acari</taxon>
        <taxon>Acariformes</taxon>
        <taxon>Sarcoptiformes</taxon>
        <taxon>Astigmata</taxon>
        <taxon>Psoroptidia</taxon>
        <taxon>Sarcoptoidea</taxon>
        <taxon>Sarcoptidae</taxon>
        <taxon>Sarcoptinae</taxon>
        <taxon>Sarcoptes</taxon>
    </lineage>
</organism>
<dbReference type="EMBL" id="JXLN01011121">
    <property type="protein sequence ID" value="KPM06818.1"/>
    <property type="molecule type" value="Genomic_DNA"/>
</dbReference>
<name>A0A132A780_SARSC</name>
<sequence length="68" mass="8025">MVSPMKKRKFVNSVSKESVTLVLKFLRYVIRCKRIVDRRFLESDSDFKACKYVSPVFPVTEQVHSKEL</sequence>
<accession>A0A132A780</accession>
<evidence type="ECO:0000313" key="1">
    <source>
        <dbReference type="EMBL" id="KPM06818.1"/>
    </source>
</evidence>
<comment type="caution">
    <text evidence="1">The sequence shown here is derived from an EMBL/GenBank/DDBJ whole genome shotgun (WGS) entry which is preliminary data.</text>
</comment>
<protein>
    <submittedName>
        <fullName evidence="1">Uncharacterized protein</fullName>
    </submittedName>
</protein>
<proteinExistence type="predicted"/>
<dbReference type="VEuPathDB" id="VectorBase:SSCA006288"/>